<dbReference type="SUPFAM" id="SSF63829">
    <property type="entry name" value="Calcium-dependent phosphotriesterase"/>
    <property type="match status" value="2"/>
</dbReference>
<dbReference type="PANTHER" id="PTHR43547:SF2">
    <property type="entry name" value="HYBRID SIGNAL TRANSDUCTION HISTIDINE KINASE C"/>
    <property type="match status" value="1"/>
</dbReference>
<evidence type="ECO:0000313" key="9">
    <source>
        <dbReference type="Proteomes" id="UP000198773"/>
    </source>
</evidence>
<evidence type="ECO:0000256" key="5">
    <source>
        <dbReference type="SAM" id="Phobius"/>
    </source>
</evidence>
<keyword evidence="6" id="KW-0732">Signal</keyword>
<proteinExistence type="predicted"/>
<keyword evidence="9" id="KW-1185">Reference proteome</keyword>
<gene>
    <name evidence="8" type="ORF">SAMN04488051_10343</name>
</gene>
<dbReference type="GO" id="GO:0000155">
    <property type="term" value="F:phosphorelay sensor kinase activity"/>
    <property type="evidence" value="ECO:0007669"/>
    <property type="project" value="InterPro"/>
</dbReference>
<feature type="chain" id="PRO_5011564405" description="histidine kinase" evidence="6">
    <location>
        <begin position="18"/>
        <end position="1066"/>
    </location>
</feature>
<dbReference type="Gene3D" id="1.10.287.130">
    <property type="match status" value="1"/>
</dbReference>
<evidence type="ECO:0000256" key="3">
    <source>
        <dbReference type="ARBA" id="ARBA00022553"/>
    </source>
</evidence>
<evidence type="ECO:0000256" key="1">
    <source>
        <dbReference type="ARBA" id="ARBA00000085"/>
    </source>
</evidence>
<keyword evidence="5" id="KW-0812">Transmembrane</keyword>
<dbReference type="InterPro" id="IPR015943">
    <property type="entry name" value="WD40/YVTN_repeat-like_dom_sf"/>
</dbReference>
<dbReference type="EMBL" id="FNRM01000003">
    <property type="protein sequence ID" value="SEA39806.1"/>
    <property type="molecule type" value="Genomic_DNA"/>
</dbReference>
<accession>A0A1H4AVD4</accession>
<dbReference type="Proteomes" id="UP000198773">
    <property type="component" value="Unassembled WGS sequence"/>
</dbReference>
<dbReference type="AlphaFoldDB" id="A0A1H4AVD4"/>
<dbReference type="Gene3D" id="2.60.40.10">
    <property type="entry name" value="Immunoglobulins"/>
    <property type="match status" value="1"/>
</dbReference>
<evidence type="ECO:0000256" key="4">
    <source>
        <dbReference type="SAM" id="Coils"/>
    </source>
</evidence>
<name>A0A1H4AVD4_ALKAM</name>
<feature type="transmembrane region" description="Helical" evidence="5">
    <location>
        <begin position="763"/>
        <end position="783"/>
    </location>
</feature>
<dbReference type="InterPro" id="IPR011123">
    <property type="entry name" value="Y_Y_Y"/>
</dbReference>
<dbReference type="InterPro" id="IPR013783">
    <property type="entry name" value="Ig-like_fold"/>
</dbReference>
<dbReference type="PROSITE" id="PS50109">
    <property type="entry name" value="HIS_KIN"/>
    <property type="match status" value="1"/>
</dbReference>
<dbReference type="Pfam" id="PF02518">
    <property type="entry name" value="HATPase_c"/>
    <property type="match status" value="1"/>
</dbReference>
<dbReference type="InterPro" id="IPR003661">
    <property type="entry name" value="HisK_dim/P_dom"/>
</dbReference>
<evidence type="ECO:0000313" key="8">
    <source>
        <dbReference type="EMBL" id="SEA39806.1"/>
    </source>
</evidence>
<dbReference type="InterPro" id="IPR003594">
    <property type="entry name" value="HATPase_dom"/>
</dbReference>
<feature type="signal peptide" evidence="6">
    <location>
        <begin position="1"/>
        <end position="17"/>
    </location>
</feature>
<organism evidence="8 9">
    <name type="scientific">Alkalimonas amylolytica</name>
    <dbReference type="NCBI Taxonomy" id="152573"/>
    <lineage>
        <taxon>Bacteria</taxon>
        <taxon>Pseudomonadati</taxon>
        <taxon>Pseudomonadota</taxon>
        <taxon>Gammaproteobacteria</taxon>
        <taxon>Alkalimonas</taxon>
    </lineage>
</organism>
<dbReference type="Gene3D" id="2.130.10.10">
    <property type="entry name" value="YVTN repeat-like/Quinoprotein amine dehydrogenase"/>
    <property type="match status" value="2"/>
</dbReference>
<keyword evidence="5" id="KW-1133">Transmembrane helix</keyword>
<dbReference type="Gene3D" id="3.30.565.10">
    <property type="entry name" value="Histidine kinase-like ATPase, C-terminal domain"/>
    <property type="match status" value="1"/>
</dbReference>
<dbReference type="RefSeq" id="WP_171907567.1">
    <property type="nucleotide sequence ID" value="NZ_FNRM01000003.1"/>
</dbReference>
<feature type="domain" description="Histidine kinase" evidence="7">
    <location>
        <begin position="828"/>
        <end position="1056"/>
    </location>
</feature>
<dbReference type="Pfam" id="PF07495">
    <property type="entry name" value="Y_Y_Y"/>
    <property type="match status" value="1"/>
</dbReference>
<dbReference type="EC" id="2.7.13.3" evidence="2"/>
<reference evidence="8 9" key="1">
    <citation type="submission" date="2016-10" db="EMBL/GenBank/DDBJ databases">
        <authorList>
            <person name="de Groot N.N."/>
        </authorList>
    </citation>
    <scope>NUCLEOTIDE SEQUENCE [LARGE SCALE GENOMIC DNA]</scope>
    <source>
        <strain evidence="8 9">CGMCC 1.3430</strain>
    </source>
</reference>
<dbReference type="PANTHER" id="PTHR43547">
    <property type="entry name" value="TWO-COMPONENT HISTIDINE KINASE"/>
    <property type="match status" value="1"/>
</dbReference>
<keyword evidence="4" id="KW-0175">Coiled coil</keyword>
<keyword evidence="5" id="KW-0472">Membrane</keyword>
<dbReference type="SUPFAM" id="SSF47384">
    <property type="entry name" value="Homodimeric domain of signal transducing histidine kinase"/>
    <property type="match status" value="1"/>
</dbReference>
<dbReference type="CDD" id="cd00082">
    <property type="entry name" value="HisKA"/>
    <property type="match status" value="1"/>
</dbReference>
<dbReference type="SMART" id="SM00387">
    <property type="entry name" value="HATPase_c"/>
    <property type="match status" value="1"/>
</dbReference>
<evidence type="ECO:0000259" key="7">
    <source>
        <dbReference type="PROSITE" id="PS50109"/>
    </source>
</evidence>
<dbReference type="InterPro" id="IPR005467">
    <property type="entry name" value="His_kinase_dom"/>
</dbReference>
<feature type="coiled-coil region" evidence="4">
    <location>
        <begin position="785"/>
        <end position="812"/>
    </location>
</feature>
<dbReference type="InterPro" id="IPR036097">
    <property type="entry name" value="HisK_dim/P_sf"/>
</dbReference>
<dbReference type="InterPro" id="IPR036890">
    <property type="entry name" value="HATPase_C_sf"/>
</dbReference>
<evidence type="ECO:0000256" key="2">
    <source>
        <dbReference type="ARBA" id="ARBA00012438"/>
    </source>
</evidence>
<keyword evidence="3" id="KW-0597">Phosphoprotein</keyword>
<comment type="catalytic activity">
    <reaction evidence="1">
        <text>ATP + protein L-histidine = ADP + protein N-phospho-L-histidine.</text>
        <dbReference type="EC" id="2.7.13.3"/>
    </reaction>
</comment>
<dbReference type="SUPFAM" id="SSF55874">
    <property type="entry name" value="ATPase domain of HSP90 chaperone/DNA topoisomerase II/histidine kinase"/>
    <property type="match status" value="1"/>
</dbReference>
<evidence type="ECO:0000256" key="6">
    <source>
        <dbReference type="SAM" id="SignalP"/>
    </source>
</evidence>
<sequence>MFVCIACSLLRAAWAHAFPPVPSLFFQTGNHQQIPEHIVTAIEQDTTGFLWIGTANGLVRFDGYRFLRFSQQAEYANSLSGNFIQSLLVRQNGDLWVAAVPGGLSRYLPARAAFERFETFPIEQAAFWHSAQTLAEDQQQQLWVGSRNGLARIPASGQAEILQAPELTGINVRALLVDAENQLWIGHRQGLLRLDLNTESAQPKVFELVKGQSVLSLKAAPDGSIWVGSANAGVFWWQKHDAELRPFAASGAADTPSPVHDLLHPSENEVWLARLGGIERWQRTPEQLLNRFEPDPSDRYSLAHSDVRVLFQDSNQLIWTGSFGGGLQRYQSSQQVSMLRFSLKDNQGISSPDISSILELANGDIWLGTRGSGVDVLRPGAGIIARLQPGSGPRQLQQGFVTSMVQQQDGKVWLATYPEGIYRVEPQTLAIERLTLADALNETVRRFYIDSQQQLWLGTQQGLYRWQSNLAQLRSYPLMAEQPQADYLNAITEDAFGQIWLGGGSGGLYRLRPGEDTAKLVHFANRESATLSILGLLADKEQLWLDTPQGLYVLDQLSADRPKLTKITSGLKQHQAFGANLLMDSHGRLWTQQHLYDPNSKQSFSLPETEGFVVGTPWFRSYSQSRSGLMLFGSAEGLLVIDADNYQPTAGFPGLTLTSAQLDGQAAPLPGQQLTLAPHHRGFSLEFAALEFQQPDAIRYRYQLQGFDQSWTEVDANQRQLSYTNLWPGQYQLQVQSSNTLGVWNPKMLVLDVVIEPKIWQRLWFQLLCLLALTGVLAALYLWRMQTEKRKARQLRLQVARQQQELLTAQKLLIEKEKMASLGQVVAGVAHELNTPLGIGMTSSTVLLNETEQMEQLFQQKKITNQRMQQFLQHCFEHLKLLIKNLERSADLVHHFKQVAVDQTACQLQQIQLPDWLDERLRPYQLSYPDVRIELDCPRVQLLVRAQALEQIVFQLLQNCCLHAFSETSEKRVMVQFHLQGNECHLLVRDHGQGIPDELQSRVFEPFVTSKRGSHCHGLGLHLSYNLASQVLNGSIELQNTGPDGSDFLLRFPMQSNKAGKKDKAG</sequence>
<dbReference type="STRING" id="152573.SAMN04488051_10343"/>
<protein>
    <recommendedName>
        <fullName evidence="2">histidine kinase</fullName>
        <ecNumber evidence="2">2.7.13.3</ecNumber>
    </recommendedName>
</protein>